<reference evidence="1" key="1">
    <citation type="submission" date="2018-02" db="EMBL/GenBank/DDBJ databases">
        <title>Rhizophora mucronata_Transcriptome.</title>
        <authorList>
            <person name="Meera S.P."/>
            <person name="Sreeshan A."/>
            <person name="Augustine A."/>
        </authorList>
    </citation>
    <scope>NUCLEOTIDE SEQUENCE</scope>
    <source>
        <tissue evidence="1">Leaf</tissue>
    </source>
</reference>
<protein>
    <submittedName>
        <fullName evidence="1">Uncharacterized protein</fullName>
    </submittedName>
</protein>
<dbReference type="EMBL" id="GGEC01076072">
    <property type="protein sequence ID" value="MBX56556.1"/>
    <property type="molecule type" value="Transcribed_RNA"/>
</dbReference>
<proteinExistence type="predicted"/>
<evidence type="ECO:0000313" key="1">
    <source>
        <dbReference type="EMBL" id="MBX56556.1"/>
    </source>
</evidence>
<dbReference type="AlphaFoldDB" id="A0A2P2PP71"/>
<accession>A0A2P2PP71</accession>
<organism evidence="1">
    <name type="scientific">Rhizophora mucronata</name>
    <name type="common">Asiatic mangrove</name>
    <dbReference type="NCBI Taxonomy" id="61149"/>
    <lineage>
        <taxon>Eukaryota</taxon>
        <taxon>Viridiplantae</taxon>
        <taxon>Streptophyta</taxon>
        <taxon>Embryophyta</taxon>
        <taxon>Tracheophyta</taxon>
        <taxon>Spermatophyta</taxon>
        <taxon>Magnoliopsida</taxon>
        <taxon>eudicotyledons</taxon>
        <taxon>Gunneridae</taxon>
        <taxon>Pentapetalae</taxon>
        <taxon>rosids</taxon>
        <taxon>fabids</taxon>
        <taxon>Malpighiales</taxon>
        <taxon>Rhizophoraceae</taxon>
        <taxon>Rhizophora</taxon>
    </lineage>
</organism>
<name>A0A2P2PP71_RHIMU</name>
<sequence>MQGLCLLLQELLTILYKLETQQECLYLCLMIHFRMNLREYKRRLIRSLASMDSRRCNSNQIVRKR</sequence>